<keyword evidence="5" id="KW-0378">Hydrolase</keyword>
<dbReference type="AlphaFoldDB" id="A0A1I3CPW2"/>
<dbReference type="OrthoDB" id="9792284at2"/>
<reference evidence="5 6" key="1">
    <citation type="submission" date="2016-10" db="EMBL/GenBank/DDBJ databases">
        <authorList>
            <person name="de Groot N.N."/>
        </authorList>
    </citation>
    <scope>NUCLEOTIDE SEQUENCE [LARGE SCALE GENOMIC DNA]</scope>
    <source>
        <strain evidence="5 6">RK1</strain>
    </source>
</reference>
<dbReference type="GO" id="GO:0006508">
    <property type="term" value="P:proteolysis"/>
    <property type="evidence" value="ECO:0007669"/>
    <property type="project" value="UniProtKB-KW"/>
</dbReference>
<keyword evidence="6" id="KW-1185">Reference proteome</keyword>
<protein>
    <submittedName>
        <fullName evidence="5">Putative intracellular protease/amidase</fullName>
    </submittedName>
</protein>
<accession>A0A1I3CPW2</accession>
<dbReference type="InterPro" id="IPR029062">
    <property type="entry name" value="Class_I_gatase-like"/>
</dbReference>
<gene>
    <name evidence="5" type="ORF">SAMN05444682_101124</name>
</gene>
<feature type="domain" description="DJ-1/PfpI" evidence="4">
    <location>
        <begin position="22"/>
        <end position="217"/>
    </location>
</feature>
<dbReference type="PANTHER" id="PTHR48094:SF11">
    <property type="entry name" value="GLUTATHIONE-INDEPENDENT GLYOXALASE HSP31-RELATED"/>
    <property type="match status" value="1"/>
</dbReference>
<keyword evidence="5" id="KW-0645">Protease</keyword>
<organism evidence="5 6">
    <name type="scientific">Parapedobacter indicus</name>
    <dbReference type="NCBI Taxonomy" id="1477437"/>
    <lineage>
        <taxon>Bacteria</taxon>
        <taxon>Pseudomonadati</taxon>
        <taxon>Bacteroidota</taxon>
        <taxon>Sphingobacteriia</taxon>
        <taxon>Sphingobacteriales</taxon>
        <taxon>Sphingobacteriaceae</taxon>
        <taxon>Parapedobacter</taxon>
    </lineage>
</organism>
<dbReference type="InterPro" id="IPR050325">
    <property type="entry name" value="Prot/Nucl_acid_deglycase"/>
</dbReference>
<proteinExistence type="inferred from homology"/>
<evidence type="ECO:0000256" key="2">
    <source>
        <dbReference type="ARBA" id="ARBA00023239"/>
    </source>
</evidence>
<name>A0A1I3CPW2_9SPHI</name>
<dbReference type="EMBL" id="FOQO01000001">
    <property type="protein sequence ID" value="SFH76281.1"/>
    <property type="molecule type" value="Genomic_DNA"/>
</dbReference>
<keyword evidence="1" id="KW-0346">Stress response</keyword>
<dbReference type="STRING" id="1477437.SAMN05444682_101124"/>
<evidence type="ECO:0000313" key="5">
    <source>
        <dbReference type="EMBL" id="SFH76281.1"/>
    </source>
</evidence>
<evidence type="ECO:0000259" key="4">
    <source>
        <dbReference type="Pfam" id="PF01965"/>
    </source>
</evidence>
<evidence type="ECO:0000256" key="3">
    <source>
        <dbReference type="ARBA" id="ARBA00038493"/>
    </source>
</evidence>
<dbReference type="SUPFAM" id="SSF52317">
    <property type="entry name" value="Class I glutamine amidotransferase-like"/>
    <property type="match status" value="1"/>
</dbReference>
<dbReference type="GO" id="GO:0008233">
    <property type="term" value="F:peptidase activity"/>
    <property type="evidence" value="ECO:0007669"/>
    <property type="project" value="UniProtKB-KW"/>
</dbReference>
<dbReference type="GO" id="GO:0005737">
    <property type="term" value="C:cytoplasm"/>
    <property type="evidence" value="ECO:0007669"/>
    <property type="project" value="TreeGrafter"/>
</dbReference>
<dbReference type="PANTHER" id="PTHR48094">
    <property type="entry name" value="PROTEIN/NUCLEIC ACID DEGLYCASE DJ-1-RELATED"/>
    <property type="match status" value="1"/>
</dbReference>
<comment type="similarity">
    <text evidence="3">Belongs to the peptidase C56 family. HSP31-like subfamily.</text>
</comment>
<dbReference type="CDD" id="cd03141">
    <property type="entry name" value="GATase1_Hsp31_like"/>
    <property type="match status" value="1"/>
</dbReference>
<dbReference type="GO" id="GO:0019172">
    <property type="term" value="F:glyoxalase III activity"/>
    <property type="evidence" value="ECO:0007669"/>
    <property type="project" value="TreeGrafter"/>
</dbReference>
<dbReference type="GO" id="GO:0019243">
    <property type="term" value="P:methylglyoxal catabolic process to D-lactate via S-lactoyl-glutathione"/>
    <property type="evidence" value="ECO:0007669"/>
    <property type="project" value="TreeGrafter"/>
</dbReference>
<dbReference type="InterPro" id="IPR002818">
    <property type="entry name" value="DJ-1/PfpI"/>
</dbReference>
<dbReference type="Pfam" id="PF01965">
    <property type="entry name" value="DJ-1_PfpI"/>
    <property type="match status" value="1"/>
</dbReference>
<dbReference type="Gene3D" id="3.40.50.880">
    <property type="match status" value="1"/>
</dbReference>
<evidence type="ECO:0000256" key="1">
    <source>
        <dbReference type="ARBA" id="ARBA00023016"/>
    </source>
</evidence>
<keyword evidence="2" id="KW-0456">Lyase</keyword>
<evidence type="ECO:0000313" key="6">
    <source>
        <dbReference type="Proteomes" id="UP000198670"/>
    </source>
</evidence>
<sequence length="229" mass="24846">MILTSHSAMENTDSKTGVWLGEFTDPYYELLDQGYEITLASPQGGQPPIDPISKLTENLTASNRRFNDDPAAQTAFGTTRKLDAVNPEEYDALFLPGGHGPLWDLANDETCARIILDFYNSGKPVAAVCHGPAALIKAVELQPELLNGKRVTAFSNAEEALVMKSDNIPYKLETRLKELGADFHAALIPMTSHVEVDGLLITGQNPLSAGPTAKALIERLQTNEVPETN</sequence>
<dbReference type="Proteomes" id="UP000198670">
    <property type="component" value="Unassembled WGS sequence"/>
</dbReference>